<comment type="caution">
    <text evidence="1">The sequence shown here is derived from an EMBL/GenBank/DDBJ whole genome shotgun (WGS) entry which is preliminary data.</text>
</comment>
<protein>
    <submittedName>
        <fullName evidence="1">Uncharacterized protein</fullName>
    </submittedName>
</protein>
<sequence>MGQYVPYFIGFGSLRQFVGDLSRLLAALWPVTRVQVCRLQQRPLAPLLVTVFVRHESHLPTPEALYAAVESLRPGALTVRCNISPVGRRWGFPYAALVQVYVYDQPVPAGFRLLGR</sequence>
<dbReference type="EMBL" id="BAABDI010000007">
    <property type="protein sequence ID" value="GAA3969682.1"/>
    <property type="molecule type" value="Genomic_DNA"/>
</dbReference>
<gene>
    <name evidence="1" type="ORF">GCM10022407_14490</name>
</gene>
<accession>A0ABP7PQN6</accession>
<evidence type="ECO:0000313" key="2">
    <source>
        <dbReference type="Proteomes" id="UP001501556"/>
    </source>
</evidence>
<name>A0ABP7PQN6_9BACT</name>
<proteinExistence type="predicted"/>
<evidence type="ECO:0000313" key="1">
    <source>
        <dbReference type="EMBL" id="GAA3969682.1"/>
    </source>
</evidence>
<organism evidence="1 2">
    <name type="scientific">Hymenobacter antarcticus</name>
    <dbReference type="NCBI Taxonomy" id="486270"/>
    <lineage>
        <taxon>Bacteria</taxon>
        <taxon>Pseudomonadati</taxon>
        <taxon>Bacteroidota</taxon>
        <taxon>Cytophagia</taxon>
        <taxon>Cytophagales</taxon>
        <taxon>Hymenobacteraceae</taxon>
        <taxon>Hymenobacter</taxon>
    </lineage>
</organism>
<keyword evidence="2" id="KW-1185">Reference proteome</keyword>
<dbReference type="Proteomes" id="UP001501556">
    <property type="component" value="Unassembled WGS sequence"/>
</dbReference>
<reference evidence="2" key="1">
    <citation type="journal article" date="2019" name="Int. J. Syst. Evol. Microbiol.">
        <title>The Global Catalogue of Microorganisms (GCM) 10K type strain sequencing project: providing services to taxonomists for standard genome sequencing and annotation.</title>
        <authorList>
            <consortium name="The Broad Institute Genomics Platform"/>
            <consortium name="The Broad Institute Genome Sequencing Center for Infectious Disease"/>
            <person name="Wu L."/>
            <person name="Ma J."/>
        </authorList>
    </citation>
    <scope>NUCLEOTIDE SEQUENCE [LARGE SCALE GENOMIC DNA]</scope>
    <source>
        <strain evidence="2">JCM 17217</strain>
    </source>
</reference>